<dbReference type="InterPro" id="IPR009019">
    <property type="entry name" value="KH_sf_prok-type"/>
</dbReference>
<keyword evidence="3" id="KW-0143">Chaperone</keyword>
<evidence type="ECO:0000256" key="1">
    <source>
        <dbReference type="ARBA" id="ARBA00022490"/>
    </source>
</evidence>
<keyword evidence="3" id="KW-0961">Cell wall biogenesis/degradation</keyword>
<dbReference type="AlphaFoldDB" id="A0A1G9BLK3"/>
<proteinExistence type="inferred from homology"/>
<dbReference type="GO" id="GO:0008360">
    <property type="term" value="P:regulation of cell shape"/>
    <property type="evidence" value="ECO:0007669"/>
    <property type="project" value="UniProtKB-KW"/>
</dbReference>
<reference evidence="5" key="1">
    <citation type="submission" date="2016-10" db="EMBL/GenBank/DDBJ databases">
        <authorList>
            <person name="Varghese N."/>
            <person name="Submissions S."/>
        </authorList>
    </citation>
    <scope>NUCLEOTIDE SEQUENCE [LARGE SCALE GENOMIC DNA]</scope>
    <source>
        <strain evidence="5">DSM 16995</strain>
    </source>
</reference>
<dbReference type="PANTHER" id="PTHR34654">
    <property type="entry name" value="UPF0109 PROTEIN SCO5592"/>
    <property type="match status" value="1"/>
</dbReference>
<comment type="subcellular location">
    <subcellularLocation>
        <location evidence="3">Cytoplasm</location>
    </subcellularLocation>
</comment>
<dbReference type="GO" id="GO:0003723">
    <property type="term" value="F:RNA binding"/>
    <property type="evidence" value="ECO:0007669"/>
    <property type="project" value="UniProtKB-UniRule"/>
</dbReference>
<organism evidence="4 5">
    <name type="scientific">Maridesulfovibrio ferrireducens</name>
    <dbReference type="NCBI Taxonomy" id="246191"/>
    <lineage>
        <taxon>Bacteria</taxon>
        <taxon>Pseudomonadati</taxon>
        <taxon>Thermodesulfobacteriota</taxon>
        <taxon>Desulfovibrionia</taxon>
        <taxon>Desulfovibrionales</taxon>
        <taxon>Desulfovibrionaceae</taxon>
        <taxon>Maridesulfovibrio</taxon>
    </lineage>
</organism>
<evidence type="ECO:0000256" key="2">
    <source>
        <dbReference type="ARBA" id="ARBA00022884"/>
    </source>
</evidence>
<dbReference type="OrthoDB" id="9812389at2"/>
<dbReference type="PROSITE" id="PS50084">
    <property type="entry name" value="KH_TYPE_1"/>
    <property type="match status" value="1"/>
</dbReference>
<dbReference type="RefSeq" id="WP_085102901.1">
    <property type="nucleotide sequence ID" value="NZ_FNGA01000001.1"/>
</dbReference>
<dbReference type="PANTHER" id="PTHR34654:SF1">
    <property type="entry name" value="RNA-BINDING PROTEIN KHPA"/>
    <property type="match status" value="1"/>
</dbReference>
<evidence type="ECO:0000313" key="4">
    <source>
        <dbReference type="EMBL" id="SDK40273.1"/>
    </source>
</evidence>
<keyword evidence="3" id="KW-0133">Cell shape</keyword>
<dbReference type="Gene3D" id="3.30.300.20">
    <property type="match status" value="1"/>
</dbReference>
<keyword evidence="5" id="KW-1185">Reference proteome</keyword>
<comment type="subunit">
    <text evidence="3">Forms a complex with KhpB.</text>
</comment>
<evidence type="ECO:0000256" key="3">
    <source>
        <dbReference type="HAMAP-Rule" id="MF_00088"/>
    </source>
</evidence>
<keyword evidence="2 3" id="KW-0694">RNA-binding</keyword>
<dbReference type="InterPro" id="IPR015946">
    <property type="entry name" value="KH_dom-like_a/b"/>
</dbReference>
<protein>
    <recommendedName>
        <fullName evidence="3">RNA-binding protein KhpA</fullName>
    </recommendedName>
    <alternativeName>
        <fullName evidence="3">KH-domain protein A</fullName>
    </alternativeName>
</protein>
<sequence length="77" mass="8451">MLKDLVEFIAKSLVDNPDDVVVTEIEGEQTSVIELKVAKEDLGKVIGKQGRTARAMRTLLGAASTKVRKRSVLEILE</sequence>
<dbReference type="GO" id="GO:0009252">
    <property type="term" value="P:peptidoglycan biosynthetic process"/>
    <property type="evidence" value="ECO:0007669"/>
    <property type="project" value="UniProtKB-UniRule"/>
</dbReference>
<dbReference type="NCBIfam" id="NF001748">
    <property type="entry name" value="PRK00468.1"/>
    <property type="match status" value="1"/>
</dbReference>
<dbReference type="STRING" id="246191.SAMN05660337_0339"/>
<gene>
    <name evidence="3" type="primary">khpA</name>
    <name evidence="4" type="ORF">SAMN05660337_0339</name>
</gene>
<dbReference type="HAMAP" id="MF_00088">
    <property type="entry name" value="KhpA"/>
    <property type="match status" value="1"/>
</dbReference>
<comment type="function">
    <text evidence="3">A probable RNA chaperone. Forms a complex with KhpB which binds to cellular RNA and controls its expression. Plays a role in peptidoglycan (PG) homeostasis and cell length regulation.</text>
</comment>
<evidence type="ECO:0000313" key="5">
    <source>
        <dbReference type="Proteomes" id="UP000199053"/>
    </source>
</evidence>
<name>A0A1G9BLK3_9BACT</name>
<accession>A0A1G9BLK3</accession>
<dbReference type="SUPFAM" id="SSF54814">
    <property type="entry name" value="Prokaryotic type KH domain (KH-domain type II)"/>
    <property type="match status" value="1"/>
</dbReference>
<comment type="similarity">
    <text evidence="3">Belongs to the KhpA RNA-binding protein family.</text>
</comment>
<dbReference type="CDD" id="cd22533">
    <property type="entry name" value="KH-II_YlqC-like"/>
    <property type="match status" value="1"/>
</dbReference>
<dbReference type="GO" id="GO:0005737">
    <property type="term" value="C:cytoplasm"/>
    <property type="evidence" value="ECO:0007669"/>
    <property type="project" value="UniProtKB-SubCell"/>
</dbReference>
<dbReference type="EMBL" id="FNGA01000001">
    <property type="protein sequence ID" value="SDK40273.1"/>
    <property type="molecule type" value="Genomic_DNA"/>
</dbReference>
<keyword evidence="1 3" id="KW-0963">Cytoplasm</keyword>
<dbReference type="Proteomes" id="UP000199053">
    <property type="component" value="Unassembled WGS sequence"/>
</dbReference>
<dbReference type="GO" id="GO:0071555">
    <property type="term" value="P:cell wall organization"/>
    <property type="evidence" value="ECO:0007669"/>
    <property type="project" value="UniProtKB-KW"/>
</dbReference>
<dbReference type="Pfam" id="PF13083">
    <property type="entry name" value="KH_KhpA-B"/>
    <property type="match status" value="1"/>
</dbReference>
<dbReference type="InterPro" id="IPR020627">
    <property type="entry name" value="KhpA"/>
</dbReference>